<dbReference type="InterPro" id="IPR010982">
    <property type="entry name" value="Lambda_DNA-bd_dom_sf"/>
</dbReference>
<dbReference type="Gene3D" id="1.10.260.40">
    <property type="entry name" value="lambda repressor-like DNA-binding domains"/>
    <property type="match status" value="1"/>
</dbReference>
<organism evidence="2 3">
    <name type="scientific">[Mycobacterium] crassicus</name>
    <dbReference type="NCBI Taxonomy" id="2872309"/>
    <lineage>
        <taxon>Bacteria</taxon>
        <taxon>Bacillati</taxon>
        <taxon>Actinomycetota</taxon>
        <taxon>Actinomycetes</taxon>
        <taxon>Mycobacteriales</taxon>
        <taxon>Mycobacteriaceae</taxon>
        <taxon>Mycolicibacter</taxon>
    </lineage>
</organism>
<dbReference type="Proteomes" id="UP001299596">
    <property type="component" value="Unassembled WGS sequence"/>
</dbReference>
<evidence type="ECO:0000313" key="3">
    <source>
        <dbReference type="Proteomes" id="UP001299596"/>
    </source>
</evidence>
<sequence length="74" mass="8278">MNLPDVAGNIRAELARQRKTRESLRESLRISRGSMHRRLAGHTSFTTDELVLVAKFLDVPIAELFRSDAAEVSA</sequence>
<reference evidence="2 3" key="1">
    <citation type="submission" date="2023-12" db="EMBL/GenBank/DDBJ databases">
        <title>Description of new species of Mycobacterium terrae complex isolated from sewage at the Sao Paulo Zoological Park Foundation in Brazil.</title>
        <authorList>
            <person name="Romagnoli C.L."/>
            <person name="Conceicao E.C."/>
            <person name="Machado E."/>
            <person name="Barreto L.B.P.F."/>
            <person name="Sharma A."/>
            <person name="Silva N.M."/>
            <person name="Marques L.E."/>
            <person name="Juliana M.A."/>
            <person name="Lourenco M.C.S."/>
            <person name="Digiampietri L.A."/>
            <person name="Suffys P.N."/>
            <person name="Viana-Niero C."/>
        </authorList>
    </citation>
    <scope>NUCLEOTIDE SEQUENCE [LARGE SCALE GENOMIC DNA]</scope>
    <source>
        <strain evidence="2 3">MYC098</strain>
    </source>
</reference>
<comment type="caution">
    <text evidence="2">The sequence shown here is derived from an EMBL/GenBank/DDBJ whole genome shotgun (WGS) entry which is preliminary data.</text>
</comment>
<dbReference type="Pfam" id="PF08667">
    <property type="entry name" value="BetR"/>
    <property type="match status" value="1"/>
</dbReference>
<dbReference type="CDD" id="cd00093">
    <property type="entry name" value="HTH_XRE"/>
    <property type="match status" value="1"/>
</dbReference>
<name>A0ABU5XL51_9MYCO</name>
<keyword evidence="3" id="KW-1185">Reference proteome</keyword>
<dbReference type="RefSeq" id="WP_225406346.1">
    <property type="nucleotide sequence ID" value="NZ_JAYJJR010000012.1"/>
</dbReference>
<protein>
    <submittedName>
        <fullName evidence="2">Helix-turn-helix transcriptional regulator</fullName>
    </submittedName>
</protein>
<evidence type="ECO:0000259" key="1">
    <source>
        <dbReference type="PROSITE" id="PS50943"/>
    </source>
</evidence>
<evidence type="ECO:0000313" key="2">
    <source>
        <dbReference type="EMBL" id="MEB3022903.1"/>
    </source>
</evidence>
<dbReference type="PROSITE" id="PS50943">
    <property type="entry name" value="HTH_CROC1"/>
    <property type="match status" value="1"/>
</dbReference>
<dbReference type="InterPro" id="IPR013975">
    <property type="entry name" value="Tscrpt_reg_BetR_N"/>
</dbReference>
<accession>A0ABU5XL51</accession>
<dbReference type="SUPFAM" id="SSF47413">
    <property type="entry name" value="lambda repressor-like DNA-binding domains"/>
    <property type="match status" value="1"/>
</dbReference>
<proteinExistence type="predicted"/>
<dbReference type="InterPro" id="IPR001387">
    <property type="entry name" value="Cro/C1-type_HTH"/>
</dbReference>
<dbReference type="EMBL" id="JAYJJR010000012">
    <property type="protein sequence ID" value="MEB3022903.1"/>
    <property type="molecule type" value="Genomic_DNA"/>
</dbReference>
<gene>
    <name evidence="2" type="ORF">K6T79_17830</name>
</gene>
<feature type="domain" description="HTH cro/C1-type" evidence="1">
    <location>
        <begin position="10"/>
        <end position="64"/>
    </location>
</feature>